<keyword evidence="7" id="KW-1133">Transmembrane helix</keyword>
<dbReference type="InterPro" id="IPR050351">
    <property type="entry name" value="BphY/WalK/GraS-like"/>
</dbReference>
<dbReference type="CDD" id="cd00082">
    <property type="entry name" value="HisKA"/>
    <property type="match status" value="1"/>
</dbReference>
<dbReference type="Gene3D" id="3.30.565.10">
    <property type="entry name" value="Histidine kinase-like ATPase, C-terminal domain"/>
    <property type="match status" value="1"/>
</dbReference>
<accession>A0ABW7F425</accession>
<dbReference type="InterPro" id="IPR004358">
    <property type="entry name" value="Sig_transdc_His_kin-like_C"/>
</dbReference>
<proteinExistence type="predicted"/>
<keyword evidence="7" id="KW-0472">Membrane</keyword>
<evidence type="ECO:0000256" key="6">
    <source>
        <dbReference type="ARBA" id="ARBA00023012"/>
    </source>
</evidence>
<keyword evidence="7" id="KW-0812">Transmembrane</keyword>
<dbReference type="InterPro" id="IPR036097">
    <property type="entry name" value="HisK_dim/P_sf"/>
</dbReference>
<dbReference type="InterPro" id="IPR005467">
    <property type="entry name" value="His_kinase_dom"/>
</dbReference>
<dbReference type="InterPro" id="IPR036890">
    <property type="entry name" value="HATPase_C_sf"/>
</dbReference>
<evidence type="ECO:0000256" key="3">
    <source>
        <dbReference type="ARBA" id="ARBA00022553"/>
    </source>
</evidence>
<feature type="transmembrane region" description="Helical" evidence="7">
    <location>
        <begin position="178"/>
        <end position="201"/>
    </location>
</feature>
<evidence type="ECO:0000256" key="5">
    <source>
        <dbReference type="ARBA" id="ARBA00022777"/>
    </source>
</evidence>
<dbReference type="CDD" id="cd00075">
    <property type="entry name" value="HATPase"/>
    <property type="match status" value="1"/>
</dbReference>
<gene>
    <name evidence="9" type="ORF">ACG00Y_08705</name>
</gene>
<dbReference type="Pfam" id="PF02518">
    <property type="entry name" value="HATPase_c"/>
    <property type="match status" value="1"/>
</dbReference>
<dbReference type="SMART" id="SM00388">
    <property type="entry name" value="HisKA"/>
    <property type="match status" value="1"/>
</dbReference>
<dbReference type="PANTHER" id="PTHR45453:SF1">
    <property type="entry name" value="PHOSPHATE REGULON SENSOR PROTEIN PHOR"/>
    <property type="match status" value="1"/>
</dbReference>
<evidence type="ECO:0000256" key="7">
    <source>
        <dbReference type="SAM" id="Phobius"/>
    </source>
</evidence>
<dbReference type="SMART" id="SM00387">
    <property type="entry name" value="HATPase_c"/>
    <property type="match status" value="1"/>
</dbReference>
<dbReference type="Proteomes" id="UP001606210">
    <property type="component" value="Unassembled WGS sequence"/>
</dbReference>
<dbReference type="EC" id="2.7.13.3" evidence="2"/>
<evidence type="ECO:0000313" key="9">
    <source>
        <dbReference type="EMBL" id="MFG6429987.1"/>
    </source>
</evidence>
<dbReference type="SUPFAM" id="SSF47384">
    <property type="entry name" value="Homodimeric domain of signal transducing histidine kinase"/>
    <property type="match status" value="1"/>
</dbReference>
<evidence type="ECO:0000256" key="2">
    <source>
        <dbReference type="ARBA" id="ARBA00012438"/>
    </source>
</evidence>
<dbReference type="RefSeq" id="WP_394477904.1">
    <property type="nucleotide sequence ID" value="NZ_JBIGHV010000003.1"/>
</dbReference>
<dbReference type="InterPro" id="IPR003594">
    <property type="entry name" value="HATPase_dom"/>
</dbReference>
<keyword evidence="3" id="KW-0597">Phosphoprotein</keyword>
<dbReference type="Gene3D" id="1.10.287.130">
    <property type="match status" value="1"/>
</dbReference>
<dbReference type="PRINTS" id="PR00344">
    <property type="entry name" value="BCTRLSENSOR"/>
</dbReference>
<evidence type="ECO:0000259" key="8">
    <source>
        <dbReference type="PROSITE" id="PS50109"/>
    </source>
</evidence>
<protein>
    <recommendedName>
        <fullName evidence="2">histidine kinase</fullName>
        <ecNumber evidence="2">2.7.13.3</ecNumber>
    </recommendedName>
</protein>
<keyword evidence="5 9" id="KW-0418">Kinase</keyword>
<evidence type="ECO:0000256" key="1">
    <source>
        <dbReference type="ARBA" id="ARBA00000085"/>
    </source>
</evidence>
<evidence type="ECO:0000313" key="10">
    <source>
        <dbReference type="Proteomes" id="UP001606210"/>
    </source>
</evidence>
<reference evidence="9 10" key="1">
    <citation type="submission" date="2024-08" db="EMBL/GenBank/DDBJ databases">
        <authorList>
            <person name="Lu H."/>
        </authorList>
    </citation>
    <scope>NUCLEOTIDE SEQUENCE [LARGE SCALE GENOMIC DNA]</scope>
    <source>
        <strain evidence="9 10">LYH14W</strain>
    </source>
</reference>
<organism evidence="9 10">
    <name type="scientific">Pelomonas parva</name>
    <dbReference type="NCBI Taxonomy" id="3299032"/>
    <lineage>
        <taxon>Bacteria</taxon>
        <taxon>Pseudomonadati</taxon>
        <taxon>Pseudomonadota</taxon>
        <taxon>Betaproteobacteria</taxon>
        <taxon>Burkholderiales</taxon>
        <taxon>Sphaerotilaceae</taxon>
        <taxon>Roseateles</taxon>
    </lineage>
</organism>
<dbReference type="GO" id="GO:0016301">
    <property type="term" value="F:kinase activity"/>
    <property type="evidence" value="ECO:0007669"/>
    <property type="project" value="UniProtKB-KW"/>
</dbReference>
<comment type="caution">
    <text evidence="9">The sequence shown here is derived from an EMBL/GenBank/DDBJ whole genome shotgun (WGS) entry which is preliminary data.</text>
</comment>
<dbReference type="Pfam" id="PF00512">
    <property type="entry name" value="HisKA"/>
    <property type="match status" value="1"/>
</dbReference>
<sequence length="442" mass="47512">MNFAVRLTLTLALLLLGFGALMAAAGLRLSAEREAEALQRLNANLAQHIVGHWPVIQSQQVDAGDPGAIRRLIEMLTAVSPGIQVYTLGADGAVQQYLGEPGMVRIPRVDLQPVRAFLAGQALPLRGTDPMGMPGARLFSAAMFPPRVGDVRPPGYLYIVLDGPARRQANAHAENHGLMTLALAWLGVAALLTLAVGAWVLRRQTLAERERLRLAQEQALAAEHREHMAQLAHDLRTPLTALHGQLEALSAQARPDEPNAPERPGLARALAQSERVRRLTQQLFELAMLEATQQVPQRERFALDELVSDTVRKFGAAAQLDGPAPARLQLDGDWQLVERALSNLIDNALRHAGSVRVSLSVEGRLARVLVQDDGPGLPRDVAERLASGHSLRRPPLARSGGGIGGLGLAIAQRVAQLHGGRLMTMVGSGARLALCLPLAVEH</sequence>
<keyword evidence="4" id="KW-0808">Transferase</keyword>
<dbReference type="InterPro" id="IPR003661">
    <property type="entry name" value="HisK_dim/P_dom"/>
</dbReference>
<keyword evidence="10" id="KW-1185">Reference proteome</keyword>
<comment type="catalytic activity">
    <reaction evidence="1">
        <text>ATP + protein L-histidine = ADP + protein N-phospho-L-histidine.</text>
        <dbReference type="EC" id="2.7.13.3"/>
    </reaction>
</comment>
<dbReference type="PROSITE" id="PS50109">
    <property type="entry name" value="HIS_KIN"/>
    <property type="match status" value="1"/>
</dbReference>
<feature type="domain" description="Histidine kinase" evidence="8">
    <location>
        <begin position="230"/>
        <end position="440"/>
    </location>
</feature>
<dbReference type="PANTHER" id="PTHR45453">
    <property type="entry name" value="PHOSPHATE REGULON SENSOR PROTEIN PHOR"/>
    <property type="match status" value="1"/>
</dbReference>
<name>A0ABW7F425_9BURK</name>
<dbReference type="SUPFAM" id="SSF55874">
    <property type="entry name" value="ATPase domain of HSP90 chaperone/DNA topoisomerase II/histidine kinase"/>
    <property type="match status" value="1"/>
</dbReference>
<evidence type="ECO:0000256" key="4">
    <source>
        <dbReference type="ARBA" id="ARBA00022679"/>
    </source>
</evidence>
<keyword evidence="6" id="KW-0902">Two-component regulatory system</keyword>
<dbReference type="EMBL" id="JBIGHV010000003">
    <property type="protein sequence ID" value="MFG6429987.1"/>
    <property type="molecule type" value="Genomic_DNA"/>
</dbReference>